<name>A0ABQ6T5E0_9GAMM</name>
<organism evidence="6 7">
    <name type="scientific">Stenotrophomonas cyclobalanopsidis</name>
    <dbReference type="NCBI Taxonomy" id="2771362"/>
    <lineage>
        <taxon>Bacteria</taxon>
        <taxon>Pseudomonadati</taxon>
        <taxon>Pseudomonadota</taxon>
        <taxon>Gammaproteobacteria</taxon>
        <taxon>Lysobacterales</taxon>
        <taxon>Lysobacteraceae</taxon>
        <taxon>Stenotrophomonas</taxon>
    </lineage>
</organism>
<accession>A0ABQ6T5E0</accession>
<protein>
    <submittedName>
        <fullName evidence="6">Fimbrial protein</fullName>
    </submittedName>
</protein>
<feature type="region of interest" description="Disordered" evidence="4">
    <location>
        <begin position="1"/>
        <end position="22"/>
    </location>
</feature>
<keyword evidence="7" id="KW-1185">Reference proteome</keyword>
<evidence type="ECO:0000256" key="4">
    <source>
        <dbReference type="SAM" id="MobiDB-lite"/>
    </source>
</evidence>
<feature type="domain" description="Fimbrial-type adhesion" evidence="5">
    <location>
        <begin position="2"/>
        <end position="122"/>
    </location>
</feature>
<dbReference type="InterPro" id="IPR050263">
    <property type="entry name" value="Bact_Fimbrial_Adh_Pro"/>
</dbReference>
<keyword evidence="3" id="KW-0281">Fimbrium</keyword>
<proteinExistence type="inferred from homology"/>
<comment type="similarity">
    <text evidence="2">Belongs to the fimbrial protein family.</text>
</comment>
<gene>
    <name evidence="6" type="ORF">FJU31_03110</name>
</gene>
<dbReference type="EMBL" id="VYKI01000002">
    <property type="protein sequence ID" value="KAA9003901.1"/>
    <property type="molecule type" value="Genomic_DNA"/>
</dbReference>
<feature type="region of interest" description="Disordered" evidence="4">
    <location>
        <begin position="41"/>
        <end position="60"/>
    </location>
</feature>
<dbReference type="InterPro" id="IPR036937">
    <property type="entry name" value="Adhesion_dom_fimbrial_sf"/>
</dbReference>
<dbReference type="Pfam" id="PF00419">
    <property type="entry name" value="Fimbrial"/>
    <property type="match status" value="1"/>
</dbReference>
<dbReference type="SUPFAM" id="SSF49401">
    <property type="entry name" value="Bacterial adhesins"/>
    <property type="match status" value="1"/>
</dbReference>
<evidence type="ECO:0000313" key="7">
    <source>
        <dbReference type="Proteomes" id="UP000326367"/>
    </source>
</evidence>
<comment type="caution">
    <text evidence="6">The sequence shown here is derived from an EMBL/GenBank/DDBJ whole genome shotgun (WGS) entry which is preliminary data.</text>
</comment>
<comment type="subcellular location">
    <subcellularLocation>
        <location evidence="1">Fimbrium</location>
    </subcellularLocation>
</comment>
<dbReference type="Gene3D" id="2.60.40.1090">
    <property type="entry name" value="Fimbrial-type adhesion domain"/>
    <property type="match status" value="1"/>
</dbReference>
<dbReference type="InterPro" id="IPR000259">
    <property type="entry name" value="Adhesion_dom_fimbrial"/>
</dbReference>
<dbReference type="InterPro" id="IPR008966">
    <property type="entry name" value="Adhesion_dom_sf"/>
</dbReference>
<evidence type="ECO:0000256" key="1">
    <source>
        <dbReference type="ARBA" id="ARBA00004561"/>
    </source>
</evidence>
<dbReference type="PANTHER" id="PTHR33420">
    <property type="entry name" value="FIMBRIAL SUBUNIT ELFA-RELATED"/>
    <property type="match status" value="1"/>
</dbReference>
<evidence type="ECO:0000256" key="3">
    <source>
        <dbReference type="ARBA" id="ARBA00023263"/>
    </source>
</evidence>
<dbReference type="PANTHER" id="PTHR33420:SF14">
    <property type="entry name" value="TYPE 1 FIMBRIN D-MANNOSE SPECIFIC ADHESIN"/>
    <property type="match status" value="1"/>
</dbReference>
<reference evidence="6 7" key="1">
    <citation type="journal article" date="2020" name="Antonie Van Leeuwenhoek">
        <title>Stenotrophomonas cyclobalanopsidis sp. nov., isolated from the leaf spot disease of Cyclobalanopsis patelliformis.</title>
        <authorList>
            <person name="Bian D.R."/>
            <person name="Xue H."/>
            <person name="Piao C.G."/>
            <person name="Li Y."/>
        </authorList>
    </citation>
    <scope>NUCLEOTIDE SEQUENCE [LARGE SCALE GENOMIC DNA]</scope>
    <source>
        <strain evidence="6 7">TPQG1-4</strain>
    </source>
</reference>
<evidence type="ECO:0000313" key="6">
    <source>
        <dbReference type="EMBL" id="KAA9003901.1"/>
    </source>
</evidence>
<evidence type="ECO:0000259" key="5">
    <source>
        <dbReference type="Pfam" id="PF00419"/>
    </source>
</evidence>
<sequence length="122" mass="12438">MSLPDVRPTALPTAGSTAGNSTLNVRMNCPSAGTTVKLTLTDANGNSGGTGQLTPTRDSTAAGARVRLLRGTTPVQFGTQWTHGASSAGDQSIAFTAQYIRTSGALQPGVLRGEATLTADYQ</sequence>
<dbReference type="Proteomes" id="UP000326367">
    <property type="component" value="Unassembled WGS sequence"/>
</dbReference>
<evidence type="ECO:0000256" key="2">
    <source>
        <dbReference type="ARBA" id="ARBA00006671"/>
    </source>
</evidence>